<reference evidence="3" key="2">
    <citation type="submission" date="2016-11" db="UniProtKB">
        <authorList>
            <consortium name="WormBaseParasite"/>
        </authorList>
    </citation>
    <scope>IDENTIFICATION</scope>
</reference>
<keyword evidence="2" id="KW-1185">Reference proteome</keyword>
<protein>
    <submittedName>
        <fullName evidence="3">Separase</fullName>
    </submittedName>
</protein>
<dbReference type="STRING" id="7209.A0A1I7VLV4"/>
<keyword evidence="1" id="KW-1133">Transmembrane helix</keyword>
<feature type="transmembrane region" description="Helical" evidence="1">
    <location>
        <begin position="143"/>
        <end position="160"/>
    </location>
</feature>
<dbReference type="WBParaSite" id="EN70_3987">
    <property type="protein sequence ID" value="EN70_3987"/>
    <property type="gene ID" value="EN70_3987"/>
</dbReference>
<keyword evidence="1" id="KW-0472">Membrane</keyword>
<dbReference type="GO" id="GO:0005096">
    <property type="term" value="F:GTPase activator activity"/>
    <property type="evidence" value="ECO:0007669"/>
    <property type="project" value="InterPro"/>
</dbReference>
<dbReference type="PANTHER" id="PTHR21344:SF1">
    <property type="entry name" value="RAL GTPASE-ACTIVATING PROTEIN SUBUNIT BETA"/>
    <property type="match status" value="1"/>
</dbReference>
<name>A0A1I7VLV4_LOALO</name>
<dbReference type="InterPro" id="IPR039930">
    <property type="entry name" value="RALGAPB"/>
</dbReference>
<organism evidence="2 3">
    <name type="scientific">Loa loa</name>
    <name type="common">Eye worm</name>
    <name type="synonym">Filaria loa</name>
    <dbReference type="NCBI Taxonomy" id="7209"/>
    <lineage>
        <taxon>Eukaryota</taxon>
        <taxon>Metazoa</taxon>
        <taxon>Ecdysozoa</taxon>
        <taxon>Nematoda</taxon>
        <taxon>Chromadorea</taxon>
        <taxon>Rhabditida</taxon>
        <taxon>Spirurina</taxon>
        <taxon>Spiruromorpha</taxon>
        <taxon>Filarioidea</taxon>
        <taxon>Onchocercidae</taxon>
        <taxon>Loa</taxon>
    </lineage>
</organism>
<proteinExistence type="predicted"/>
<accession>A0A1I7VLV4</accession>
<dbReference type="PANTHER" id="PTHR21344">
    <property type="entry name" value="RAL GTPASE-ACTIVATING PROTEIN SUBUNIT BETA"/>
    <property type="match status" value="1"/>
</dbReference>
<evidence type="ECO:0000313" key="3">
    <source>
        <dbReference type="WBParaSite" id="EN70_3987"/>
    </source>
</evidence>
<reference evidence="2" key="1">
    <citation type="submission" date="2012-04" db="EMBL/GenBank/DDBJ databases">
        <title>The Genome Sequence of Loa loa.</title>
        <authorList>
            <consortium name="The Broad Institute Genome Sequencing Platform"/>
            <consortium name="Broad Institute Genome Sequencing Center for Infectious Disease"/>
            <person name="Nutman T.B."/>
            <person name="Fink D.L."/>
            <person name="Russ C."/>
            <person name="Young S."/>
            <person name="Zeng Q."/>
            <person name="Gargeya S."/>
            <person name="Alvarado L."/>
            <person name="Berlin A."/>
            <person name="Chapman S.B."/>
            <person name="Chen Z."/>
            <person name="Freedman E."/>
            <person name="Gellesch M."/>
            <person name="Goldberg J."/>
            <person name="Griggs A."/>
            <person name="Gujja S."/>
            <person name="Heilman E.R."/>
            <person name="Heiman D."/>
            <person name="Howarth C."/>
            <person name="Mehta T."/>
            <person name="Neiman D."/>
            <person name="Pearson M."/>
            <person name="Roberts A."/>
            <person name="Saif S."/>
            <person name="Shea T."/>
            <person name="Shenoy N."/>
            <person name="Sisk P."/>
            <person name="Stolte C."/>
            <person name="Sykes S."/>
            <person name="White J."/>
            <person name="Yandava C."/>
            <person name="Haas B."/>
            <person name="Henn M.R."/>
            <person name="Nusbaum C."/>
            <person name="Birren B."/>
        </authorList>
    </citation>
    <scope>NUCLEOTIDE SEQUENCE [LARGE SCALE GENOMIC DNA]</scope>
</reference>
<sequence length="560" mass="62774">MNVNGNDNGVDVDLTVAQGCYLLEEAHKCILEAIGLFSGPKEDSELALDNHTFRLAVHALRRGVLAVRVIELFPSGLFEELARLEHAKAEGKISWELVRCGACECEHTSGDDGNLSDSDSENIKTRQLKRWTVNVVDGLRRHLVGITLMCYSVLLLYYIVHTKREASNFIHALDYCNDVLSFVPGTGTSLFDRELALLHARHLMENCRFDESEIDETVKICLMLFEEERKRELRDSGRTHFLQIVHAPCKDKVAFGYGFQFIFVKPSVLLITAIVHHFGTHTDVTNTDRIWNSATFRLLLGGCCYFREEFVAIVRLLAIGLLNGIDENVTDRLFVDFFDLEMGLYAEWPLIEFFPLNSAQSSLSIFSKKTGDSVAELLLHEIGEDLNGQICLEIDTEEQLSWVLQIVSYALTLSHSTNKEHEALCVAVRAYCTWLEALSKGIVAHLPGPMKRDPRNYICILLDSLRTLFVRKSSGSETVVTATRQAHEMENVLRTMVQSLLNYDGKHNDIIWPAVLKFLLNATDLLLSGQTCVEYILFSGKHDKSGASAKPAGASPGCAE</sequence>
<evidence type="ECO:0000256" key="1">
    <source>
        <dbReference type="SAM" id="Phobius"/>
    </source>
</evidence>
<keyword evidence="1" id="KW-0812">Transmembrane</keyword>
<evidence type="ECO:0000313" key="2">
    <source>
        <dbReference type="Proteomes" id="UP000095285"/>
    </source>
</evidence>
<dbReference type="Proteomes" id="UP000095285">
    <property type="component" value="Unassembled WGS sequence"/>
</dbReference>
<dbReference type="AlphaFoldDB" id="A0A1I7VLV4"/>